<dbReference type="SMART" id="SM01271">
    <property type="entry name" value="LSM14"/>
    <property type="match status" value="1"/>
</dbReference>
<dbReference type="InterPro" id="IPR019050">
    <property type="entry name" value="FDF_dom"/>
</dbReference>
<accession>A0A0G4IHZ7</accession>
<dbReference type="Gene3D" id="2.30.30.100">
    <property type="match status" value="1"/>
</dbReference>
<dbReference type="PANTHER" id="PTHR13586">
    <property type="entry name" value="SCD6 PROTEIN-RELATED"/>
    <property type="match status" value="1"/>
</dbReference>
<dbReference type="GO" id="GO:0003723">
    <property type="term" value="F:RNA binding"/>
    <property type="evidence" value="ECO:0007669"/>
    <property type="project" value="InterPro"/>
</dbReference>
<dbReference type="EMBL" id="CDSF01000002">
    <property type="protein sequence ID" value="CEO94851.1"/>
    <property type="molecule type" value="Genomic_DNA"/>
</dbReference>
<proteinExistence type="predicted"/>
<dbReference type="OMA" id="MQRMNID"/>
<dbReference type="OrthoDB" id="21539at2759"/>
<gene>
    <name evidence="3" type="ORF">PBRA_003664</name>
</gene>
<evidence type="ECO:0000313" key="4">
    <source>
        <dbReference type="Proteomes" id="UP000039324"/>
    </source>
</evidence>
<organism evidence="3 4">
    <name type="scientific">Plasmodiophora brassicae</name>
    <name type="common">Clubroot disease agent</name>
    <dbReference type="NCBI Taxonomy" id="37360"/>
    <lineage>
        <taxon>Eukaryota</taxon>
        <taxon>Sar</taxon>
        <taxon>Rhizaria</taxon>
        <taxon>Endomyxa</taxon>
        <taxon>Phytomyxea</taxon>
        <taxon>Plasmodiophorida</taxon>
        <taxon>Plasmodiophoridae</taxon>
        <taxon>Plasmodiophora</taxon>
    </lineage>
</organism>
<dbReference type="AlphaFoldDB" id="A0A0G4IHZ7"/>
<dbReference type="CDD" id="cd01736">
    <property type="entry name" value="LSm14_N"/>
    <property type="match status" value="1"/>
</dbReference>
<dbReference type="STRING" id="37360.A0A0G4IHZ7"/>
<sequence length="375" mass="40210">MAALPFIGSRISLISKSDIRYEGTLFTIDPVNSTVALSNVRCFGTEGRRPEAVPPAPTVYQFIIFKGADIKNLVVCEQQDDQAPPDDPAIVGTAAPSPPVASSTSGVPPPAQPMAAPNQSLVSQMQRMNIDTGSHDQTYSGPGTVSYLQSHRFKNQSAPNASADLSGVEFDIQSSNARFDKASFVKALQSPTPPADDHKADDDTLAPAASPARTSDIAMTKKYDKSSSFFDDISLDRDERARPDENRRGRNEETFGTIAAGYSGSRYHRNGRNRRRGGGDGRDGDGNPNRTRQQQQAGAGGPQQPSSNNENRRRGGRGRRRPNQNQASANDGGASVQQDQQQGRQGRRPPRRPRPASAAESTGPAKVQAGDQLAS</sequence>
<reference evidence="3 4" key="1">
    <citation type="submission" date="2015-02" db="EMBL/GenBank/DDBJ databases">
        <authorList>
            <person name="Chooi Y.-H."/>
        </authorList>
    </citation>
    <scope>NUCLEOTIDE SEQUENCE [LARGE SCALE GENOMIC DNA]</scope>
    <source>
        <strain evidence="3">E3</strain>
    </source>
</reference>
<evidence type="ECO:0000259" key="2">
    <source>
        <dbReference type="PROSITE" id="PS52002"/>
    </source>
</evidence>
<keyword evidence="4" id="KW-1185">Reference proteome</keyword>
<dbReference type="SUPFAM" id="SSF50182">
    <property type="entry name" value="Sm-like ribonucleoproteins"/>
    <property type="match status" value="1"/>
</dbReference>
<dbReference type="SMART" id="SM01199">
    <property type="entry name" value="FDF"/>
    <property type="match status" value="1"/>
</dbReference>
<dbReference type="InterPro" id="IPR010920">
    <property type="entry name" value="LSM_dom_sf"/>
</dbReference>
<evidence type="ECO:0000256" key="1">
    <source>
        <dbReference type="SAM" id="MobiDB-lite"/>
    </source>
</evidence>
<feature type="compositionally biased region" description="Low complexity" evidence="1">
    <location>
        <begin position="88"/>
        <end position="106"/>
    </location>
</feature>
<feature type="compositionally biased region" description="Basic residues" evidence="1">
    <location>
        <begin position="266"/>
        <end position="276"/>
    </location>
</feature>
<dbReference type="PANTHER" id="PTHR13586:SF0">
    <property type="entry name" value="TRAILER HITCH, ISOFORM H"/>
    <property type="match status" value="1"/>
</dbReference>
<dbReference type="PROSITE" id="PS52002">
    <property type="entry name" value="SM"/>
    <property type="match status" value="1"/>
</dbReference>
<feature type="region of interest" description="Disordered" evidence="1">
    <location>
        <begin position="188"/>
        <end position="220"/>
    </location>
</feature>
<feature type="compositionally biased region" description="Basic and acidic residues" evidence="1">
    <location>
        <begin position="234"/>
        <end position="253"/>
    </location>
</feature>
<dbReference type="InterPro" id="IPR025609">
    <property type="entry name" value="Lsm14-like_N"/>
</dbReference>
<feature type="compositionally biased region" description="Basic residues" evidence="1">
    <location>
        <begin position="345"/>
        <end position="354"/>
    </location>
</feature>
<feature type="domain" description="Sm" evidence="2">
    <location>
        <begin position="1"/>
        <end position="79"/>
    </location>
</feature>
<feature type="region of interest" description="Disordered" evidence="1">
    <location>
        <begin position="80"/>
        <end position="116"/>
    </location>
</feature>
<name>A0A0G4IHZ7_PLABS</name>
<feature type="compositionally biased region" description="Low complexity" evidence="1">
    <location>
        <begin position="286"/>
        <end position="305"/>
    </location>
</feature>
<dbReference type="Pfam" id="PF12701">
    <property type="entry name" value="LSM14"/>
    <property type="match status" value="1"/>
</dbReference>
<dbReference type="InterPro" id="IPR047575">
    <property type="entry name" value="Sm"/>
</dbReference>
<feature type="region of interest" description="Disordered" evidence="1">
    <location>
        <begin position="234"/>
        <end position="375"/>
    </location>
</feature>
<protein>
    <recommendedName>
        <fullName evidence="2">Sm domain-containing protein</fullName>
    </recommendedName>
</protein>
<dbReference type="Proteomes" id="UP000039324">
    <property type="component" value="Unassembled WGS sequence"/>
</dbReference>
<evidence type="ECO:0000313" key="3">
    <source>
        <dbReference type="EMBL" id="CEO94851.1"/>
    </source>
</evidence>